<protein>
    <submittedName>
        <fullName evidence="1">Uncharacterized protein</fullName>
    </submittedName>
</protein>
<sequence>MGGRTRARGEKEPTGKTKSTILLYLANNGESTFTQIRIHLQEQCNIKSSKDVRLHLEDLASDDRFALIDKIPHGNGNANSYRIRDGFTGLKRLHNFLNRYGAVPALMKTRYFRDYTTSRDFIVKARANISRNTTLALYDSIMDDKKYEKLKSLLRDISEDDRAMLIAWMDRIRCHDRDDMDSGGFLLVLDSIKSGDIDRLGDIMNDFVQLSGVMDTGAARDKFSRLMFELAIPESQREKFSAILRLSPGAFDYMLNSTSSNPLFPPNPFPAYVTSMIISRMFRGQKALFDESMGRWADYVSTIPKLSGEPPILLITRSLFVADMVRGDLAVKEVPDETLRLIFSDT</sequence>
<dbReference type="RefSeq" id="WP_230740391.1">
    <property type="nucleotide sequence ID" value="NZ_PGCK01000002.1"/>
</dbReference>
<evidence type="ECO:0000313" key="2">
    <source>
        <dbReference type="Proteomes" id="UP001320159"/>
    </source>
</evidence>
<reference evidence="1 2" key="1">
    <citation type="submission" date="2017-11" db="EMBL/GenBank/DDBJ databases">
        <title>Isolation and Characterization of Family Methanocellaceae Species from Potential Methane Hydrate Area Offshore Southwestern Taiwan.</title>
        <authorList>
            <person name="Zhang W.-L."/>
            <person name="Chen W.-C."/>
            <person name="Lai M.-C."/>
            <person name="Chen S.-C."/>
        </authorList>
    </citation>
    <scope>NUCLEOTIDE SEQUENCE [LARGE SCALE GENOMIC DNA]</scope>
    <source>
        <strain evidence="1 2">CWC-04</strain>
    </source>
</reference>
<name>A0AAP2W542_9EURY</name>
<dbReference type="EMBL" id="PGCK01000002">
    <property type="protein sequence ID" value="MCD1293923.1"/>
    <property type="molecule type" value="Genomic_DNA"/>
</dbReference>
<organism evidence="1 2">
    <name type="scientific">Methanooceanicella nereidis</name>
    <dbReference type="NCBI Taxonomy" id="2052831"/>
    <lineage>
        <taxon>Archaea</taxon>
        <taxon>Methanobacteriati</taxon>
        <taxon>Methanobacteriota</taxon>
        <taxon>Stenosarchaea group</taxon>
        <taxon>Methanomicrobia</taxon>
        <taxon>Methanocellales</taxon>
        <taxon>Methanocellaceae</taxon>
        <taxon>Methanooceanicella</taxon>
    </lineage>
</organism>
<proteinExistence type="predicted"/>
<comment type="caution">
    <text evidence="1">The sequence shown here is derived from an EMBL/GenBank/DDBJ whole genome shotgun (WGS) entry which is preliminary data.</text>
</comment>
<dbReference type="AlphaFoldDB" id="A0AAP2W542"/>
<dbReference type="Proteomes" id="UP001320159">
    <property type="component" value="Unassembled WGS sequence"/>
</dbReference>
<evidence type="ECO:0000313" key="1">
    <source>
        <dbReference type="EMBL" id="MCD1293923.1"/>
    </source>
</evidence>
<keyword evidence="2" id="KW-1185">Reference proteome</keyword>
<gene>
    <name evidence="1" type="ORF">CUJ83_02785</name>
</gene>
<accession>A0AAP2W542</accession>